<evidence type="ECO:0000259" key="1">
    <source>
        <dbReference type="Pfam" id="PF22275"/>
    </source>
</evidence>
<dbReference type="EMBL" id="JAGYHF010000001">
    <property type="protein sequence ID" value="MBS4076801.1"/>
    <property type="molecule type" value="Genomic_DNA"/>
</dbReference>
<evidence type="ECO:0000313" key="2">
    <source>
        <dbReference type="EMBL" id="MBS4076801.1"/>
    </source>
</evidence>
<proteinExistence type="predicted"/>
<organism evidence="2 3">
    <name type="scientific">Pseudomonas rustica</name>
    <dbReference type="NCBI Taxonomy" id="2827099"/>
    <lineage>
        <taxon>Bacteria</taxon>
        <taxon>Pseudomonadati</taxon>
        <taxon>Pseudomonadota</taxon>
        <taxon>Gammaproteobacteria</taxon>
        <taxon>Pseudomonadales</taxon>
        <taxon>Pseudomonadaceae</taxon>
        <taxon>Pseudomonas</taxon>
    </lineage>
</organism>
<comment type="caution">
    <text evidence="2">The sequence shown here is derived from an EMBL/GenBank/DDBJ whole genome shotgun (WGS) entry which is preliminary data.</text>
</comment>
<dbReference type="Pfam" id="PF22275">
    <property type="entry name" value="DUF6957"/>
    <property type="match status" value="1"/>
</dbReference>
<dbReference type="InterPro" id="IPR054232">
    <property type="entry name" value="DUF6957"/>
</dbReference>
<evidence type="ECO:0000313" key="3">
    <source>
        <dbReference type="Proteomes" id="UP000676035"/>
    </source>
</evidence>
<gene>
    <name evidence="2" type="ORF">KFS80_00670</name>
</gene>
<sequence>MSGSLDSQEGLVREARTRFPQKPFCLVEEWTIFRVDLTPEEIAKVHAGNHLPLFLFAHKVVEDSRGRFQPGDWVRSSMCVTLKDGVMFETKNSVYVLMGEGHEQTASLKTIFSFF</sequence>
<feature type="domain" description="DUF6957" evidence="1">
    <location>
        <begin position="3"/>
        <end position="113"/>
    </location>
</feature>
<reference evidence="2 3" key="1">
    <citation type="submission" date="2021-04" db="EMBL/GenBank/DDBJ databases">
        <title>Pseudomonas rustica sp. nov. isolated from raw milk.</title>
        <authorList>
            <person name="Fiedler G."/>
            <person name="Gieschler S."/>
            <person name="Kabisch J."/>
            <person name="Grimmler C."/>
            <person name="Brinks E."/>
            <person name="Wagner N."/>
            <person name="Hetzer B."/>
            <person name="Franz C.M.A.P."/>
            <person name="Boehnlein C."/>
        </authorList>
    </citation>
    <scope>NUCLEOTIDE SEQUENCE [LARGE SCALE GENOMIC DNA]</scope>
    <source>
        <strain evidence="2 3">MBT-4</strain>
    </source>
</reference>
<protein>
    <recommendedName>
        <fullName evidence="1">DUF6957 domain-containing protein</fullName>
    </recommendedName>
</protein>
<dbReference type="Proteomes" id="UP000676035">
    <property type="component" value="Unassembled WGS sequence"/>
</dbReference>
<name>A0ABS5MSN6_9PSED</name>
<keyword evidence="3" id="KW-1185">Reference proteome</keyword>
<accession>A0ABS5MSN6</accession>